<evidence type="ECO:0000313" key="3">
    <source>
        <dbReference type="Proteomes" id="UP001165082"/>
    </source>
</evidence>
<name>A0A9W6ZQD0_9STRA</name>
<feature type="region of interest" description="Disordered" evidence="1">
    <location>
        <begin position="701"/>
        <end position="748"/>
    </location>
</feature>
<dbReference type="EMBL" id="BRXZ01004805">
    <property type="protein sequence ID" value="GMH55447.1"/>
    <property type="molecule type" value="Genomic_DNA"/>
</dbReference>
<feature type="compositionally biased region" description="Basic and acidic residues" evidence="1">
    <location>
        <begin position="717"/>
        <end position="748"/>
    </location>
</feature>
<proteinExistence type="predicted"/>
<gene>
    <name evidence="2" type="ORF">TrRE_jg562</name>
</gene>
<feature type="compositionally biased region" description="Low complexity" evidence="1">
    <location>
        <begin position="270"/>
        <end position="289"/>
    </location>
</feature>
<sequence length="748" mass="79681">MDALHGWLSSISCPYDTPSLLSGHTVAYLLDYHNLSTSPLSTTLSPPITNRAVLSNWNRITHEMGRVGVIVPADSTAMIMAGDQEEVWAKFIRPLFDNLNNLTNHGSATTQAHAISRSSSDGPFNGFNAQYNASGAFSAAMRSSAQVGGGSLSIPSLSLVPTDKTSDGIMREISRFLTSGYGNSGAASTMAMPSSTRQQSPSEVSRLLEALNRRGTIVRECLRTHPASRHACVGLILGLITMALGMEDEEQPRKAIKALSTFVQLADADPSSTTTSSSTTPPHSSAPSAPNEFKTWVLHSVGMSSLLAAMSNHYCLSSLAIPCLWRCCGPPSSSATASLLARIGTLHEYDRAAHLRALHVLTAYAPEKYRTKETLGCLLQDIAGKVKGEGRGDSAATGSRTHPDGGERSLICSAIGTMVKCVEVFIEVITMDSESGETFLQPCFASLLKVIRTSEVTQAALTAVSGVFKVIKRLLNGEKKTEYVRVGVRSIMYVMVEKGGGDVGAFIKECVRGLVEEETRKQGGDKRNGGGKTKRGKLPMGEIASPFIKSLRTMEISMCDVSLFLALAKSGLMGGKYVQQSLAFLSGVCRTNAPMSRSAAVPMLVLLGVHGDAPGVQIWAARFSRDAAKAITEDTGGDEKGEIRKMLTIELCAKVLAVGRREVNDVLEGFLEIQADAMAGRGGGRNVELIKKLLHVGRTAVGKATERKGPTGAGGEGAKDKEKEKDKVKTRGGSKESKVIDRKVLGDD</sequence>
<reference evidence="2" key="1">
    <citation type="submission" date="2022-07" db="EMBL/GenBank/DDBJ databases">
        <title>Genome analysis of Parmales, a sister group of diatoms, reveals the evolutionary specialization of diatoms from phago-mixotrophs to photoautotrophs.</title>
        <authorList>
            <person name="Ban H."/>
            <person name="Sato S."/>
            <person name="Yoshikawa S."/>
            <person name="Kazumasa Y."/>
            <person name="Nakamura Y."/>
            <person name="Ichinomiya M."/>
            <person name="Saitoh K."/>
            <person name="Sato N."/>
            <person name="Blanc-Mathieu R."/>
            <person name="Endo H."/>
            <person name="Kuwata A."/>
            <person name="Ogata H."/>
        </authorList>
    </citation>
    <scope>NUCLEOTIDE SEQUENCE</scope>
</reference>
<evidence type="ECO:0000313" key="2">
    <source>
        <dbReference type="EMBL" id="GMH55447.1"/>
    </source>
</evidence>
<dbReference type="OrthoDB" id="205434at2759"/>
<evidence type="ECO:0000256" key="1">
    <source>
        <dbReference type="SAM" id="MobiDB-lite"/>
    </source>
</evidence>
<protein>
    <submittedName>
        <fullName evidence="2">Uncharacterized protein</fullName>
    </submittedName>
</protein>
<comment type="caution">
    <text evidence="2">The sequence shown here is derived from an EMBL/GenBank/DDBJ whole genome shotgun (WGS) entry which is preliminary data.</text>
</comment>
<feature type="non-terminal residue" evidence="2">
    <location>
        <position position="1"/>
    </location>
</feature>
<dbReference type="AlphaFoldDB" id="A0A9W6ZQD0"/>
<keyword evidence="3" id="KW-1185">Reference proteome</keyword>
<accession>A0A9W6ZQD0</accession>
<dbReference type="Proteomes" id="UP001165082">
    <property type="component" value="Unassembled WGS sequence"/>
</dbReference>
<feature type="region of interest" description="Disordered" evidence="1">
    <location>
        <begin position="269"/>
        <end position="289"/>
    </location>
</feature>
<organism evidence="2 3">
    <name type="scientific">Triparma retinervis</name>
    <dbReference type="NCBI Taxonomy" id="2557542"/>
    <lineage>
        <taxon>Eukaryota</taxon>
        <taxon>Sar</taxon>
        <taxon>Stramenopiles</taxon>
        <taxon>Ochrophyta</taxon>
        <taxon>Bolidophyceae</taxon>
        <taxon>Parmales</taxon>
        <taxon>Triparmaceae</taxon>
        <taxon>Triparma</taxon>
    </lineage>
</organism>